<comment type="subcellular location">
    <subcellularLocation>
        <location evidence="1">Nucleus</location>
    </subcellularLocation>
</comment>
<gene>
    <name evidence="8" type="primary">ABSGL_12313.1 scaffold 12745</name>
</gene>
<evidence type="ECO:0000256" key="1">
    <source>
        <dbReference type="ARBA" id="ARBA00004123"/>
    </source>
</evidence>
<reference evidence="8" key="1">
    <citation type="submission" date="2016-04" db="EMBL/GenBank/DDBJ databases">
        <authorList>
            <person name="Evans L.H."/>
            <person name="Alamgir A."/>
            <person name="Owens N."/>
            <person name="Weber N.D."/>
            <person name="Virtaneva K."/>
            <person name="Barbian K."/>
            <person name="Babar A."/>
            <person name="Rosenke K."/>
        </authorList>
    </citation>
    <scope>NUCLEOTIDE SEQUENCE [LARGE SCALE GENOMIC DNA]</scope>
    <source>
        <strain evidence="8">CBS 101.48</strain>
    </source>
</reference>
<evidence type="ECO:0000256" key="6">
    <source>
        <dbReference type="SAM" id="MobiDB-lite"/>
    </source>
</evidence>
<dbReference type="Gene3D" id="1.10.274.30">
    <property type="entry name" value="MRG domain"/>
    <property type="match status" value="1"/>
</dbReference>
<evidence type="ECO:0000256" key="3">
    <source>
        <dbReference type="ARBA" id="ARBA00023015"/>
    </source>
</evidence>
<keyword evidence="4" id="KW-0804">Transcription</keyword>
<feature type="region of interest" description="Disordered" evidence="6">
    <location>
        <begin position="1"/>
        <end position="29"/>
    </location>
</feature>
<evidence type="ECO:0000256" key="2">
    <source>
        <dbReference type="ARBA" id="ARBA00022853"/>
    </source>
</evidence>
<keyword evidence="3" id="KW-0805">Transcription regulation</keyword>
<accession>A0A168RB30</accession>
<evidence type="ECO:0000313" key="9">
    <source>
        <dbReference type="Proteomes" id="UP000078561"/>
    </source>
</evidence>
<keyword evidence="5" id="KW-0539">Nucleus</keyword>
<proteinExistence type="predicted"/>
<dbReference type="InParanoid" id="A0A168RB30"/>
<keyword evidence="2" id="KW-0156">Chromatin regulator</keyword>
<evidence type="ECO:0000313" key="8">
    <source>
        <dbReference type="EMBL" id="SAM06424.1"/>
    </source>
</evidence>
<dbReference type="InterPro" id="IPR008676">
    <property type="entry name" value="MRG"/>
</dbReference>
<evidence type="ECO:0000259" key="7">
    <source>
        <dbReference type="Pfam" id="PF05712"/>
    </source>
</evidence>
<dbReference type="PANTHER" id="PTHR10880:SF15">
    <property type="entry name" value="MSL COMPLEX SUBUNIT 3"/>
    <property type="match status" value="1"/>
</dbReference>
<name>A0A168RB30_ABSGL</name>
<dbReference type="Pfam" id="PF05712">
    <property type="entry name" value="MRG"/>
    <property type="match status" value="1"/>
</dbReference>
<dbReference type="GO" id="GO:0000123">
    <property type="term" value="C:histone acetyltransferase complex"/>
    <property type="evidence" value="ECO:0007669"/>
    <property type="project" value="TreeGrafter"/>
</dbReference>
<dbReference type="GO" id="GO:0006325">
    <property type="term" value="P:chromatin organization"/>
    <property type="evidence" value="ECO:0007669"/>
    <property type="project" value="UniProtKB-KW"/>
</dbReference>
<dbReference type="InterPro" id="IPR026541">
    <property type="entry name" value="MRG_dom"/>
</dbReference>
<dbReference type="PANTHER" id="PTHR10880">
    <property type="entry name" value="MORTALITY FACTOR 4-LIKE PROTEIN"/>
    <property type="match status" value="1"/>
</dbReference>
<keyword evidence="9" id="KW-1185">Reference proteome</keyword>
<evidence type="ECO:0000256" key="4">
    <source>
        <dbReference type="ARBA" id="ARBA00023163"/>
    </source>
</evidence>
<dbReference type="AlphaFoldDB" id="A0A168RB30"/>
<dbReference type="InterPro" id="IPR038217">
    <property type="entry name" value="MRG_C_sf"/>
</dbReference>
<protein>
    <recommendedName>
        <fullName evidence="7">MRG domain-containing protein</fullName>
    </recommendedName>
</protein>
<dbReference type="Proteomes" id="UP000078561">
    <property type="component" value="Unassembled WGS sequence"/>
</dbReference>
<evidence type="ECO:0000256" key="5">
    <source>
        <dbReference type="ARBA" id="ARBA00023242"/>
    </source>
</evidence>
<dbReference type="OrthoDB" id="124855at2759"/>
<feature type="domain" description="MRG" evidence="7">
    <location>
        <begin position="57"/>
        <end position="217"/>
    </location>
</feature>
<dbReference type="PROSITE" id="PS51640">
    <property type="entry name" value="MRG"/>
    <property type="match status" value="1"/>
</dbReference>
<sequence>MNIKRKSVNTTLESPSPSSPSILENHRGRKRHYSTNKINMVSKRAGQENYHSLFKVQDDDGFSDQDHQLEMPKSLKDLLIEDWENITKDGQLVALPSKVTVTDILDRYMQEYEKLNGNDEMLEQTIQGLKLYFNHSLGTMLLYRSERNQYQELLSYGKEWVDLYGAEHLLRLFVELPVMIHQTNVDIETTEIMKSTFMDILIFLQDNEKELIVKDYQVNRNR</sequence>
<dbReference type="STRING" id="4829.A0A168RB30"/>
<dbReference type="GO" id="GO:0005634">
    <property type="term" value="C:nucleus"/>
    <property type="evidence" value="ECO:0007669"/>
    <property type="project" value="UniProtKB-SubCell"/>
</dbReference>
<organism evidence="8">
    <name type="scientific">Absidia glauca</name>
    <name type="common">Pin mould</name>
    <dbReference type="NCBI Taxonomy" id="4829"/>
    <lineage>
        <taxon>Eukaryota</taxon>
        <taxon>Fungi</taxon>
        <taxon>Fungi incertae sedis</taxon>
        <taxon>Mucoromycota</taxon>
        <taxon>Mucoromycotina</taxon>
        <taxon>Mucoromycetes</taxon>
        <taxon>Mucorales</taxon>
        <taxon>Cunninghamellaceae</taxon>
        <taxon>Absidia</taxon>
    </lineage>
</organism>
<dbReference type="GO" id="GO:0006355">
    <property type="term" value="P:regulation of DNA-templated transcription"/>
    <property type="evidence" value="ECO:0007669"/>
    <property type="project" value="InterPro"/>
</dbReference>
<dbReference type="EMBL" id="LT554591">
    <property type="protein sequence ID" value="SAM06424.1"/>
    <property type="molecule type" value="Genomic_DNA"/>
</dbReference>